<evidence type="ECO:0000313" key="1">
    <source>
        <dbReference type="EMBL" id="KAG7505602.1"/>
    </source>
</evidence>
<proteinExistence type="predicted"/>
<organism evidence="1 2">
    <name type="scientific">Solea senegalensis</name>
    <name type="common">Senegalese sole</name>
    <dbReference type="NCBI Taxonomy" id="28829"/>
    <lineage>
        <taxon>Eukaryota</taxon>
        <taxon>Metazoa</taxon>
        <taxon>Chordata</taxon>
        <taxon>Craniata</taxon>
        <taxon>Vertebrata</taxon>
        <taxon>Euteleostomi</taxon>
        <taxon>Actinopterygii</taxon>
        <taxon>Neopterygii</taxon>
        <taxon>Teleostei</taxon>
        <taxon>Neoteleostei</taxon>
        <taxon>Acanthomorphata</taxon>
        <taxon>Carangaria</taxon>
        <taxon>Pleuronectiformes</taxon>
        <taxon>Pleuronectoidei</taxon>
        <taxon>Soleidae</taxon>
        <taxon>Solea</taxon>
    </lineage>
</organism>
<keyword evidence="2" id="KW-1185">Reference proteome</keyword>
<reference evidence="1 2" key="1">
    <citation type="journal article" date="2021" name="Sci. Rep.">
        <title>Chromosome anchoring in Senegalese sole (Solea senegalensis) reveals sex-associated markers and genome rearrangements in flatfish.</title>
        <authorList>
            <person name="Guerrero-Cozar I."/>
            <person name="Gomez-Garrido J."/>
            <person name="Berbel C."/>
            <person name="Martinez-Blanch J.F."/>
            <person name="Alioto T."/>
            <person name="Claros M.G."/>
            <person name="Gagnaire P.A."/>
            <person name="Manchado M."/>
        </authorList>
    </citation>
    <scope>NUCLEOTIDE SEQUENCE [LARGE SCALE GENOMIC DNA]</scope>
    <source>
        <strain evidence="1">Sse05_10M</strain>
    </source>
</reference>
<comment type="caution">
    <text evidence="1">The sequence shown here is derived from an EMBL/GenBank/DDBJ whole genome shotgun (WGS) entry which is preliminary data.</text>
</comment>
<dbReference type="EMBL" id="JAGKHQ010000011">
    <property type="protein sequence ID" value="KAG7505602.1"/>
    <property type="molecule type" value="Genomic_DNA"/>
</dbReference>
<evidence type="ECO:0000313" key="2">
    <source>
        <dbReference type="Proteomes" id="UP000693946"/>
    </source>
</evidence>
<name>A0AAV6RMN8_SOLSE</name>
<gene>
    <name evidence="1" type="ORF">JOB18_035630</name>
</gene>
<dbReference type="AlphaFoldDB" id="A0AAV6RMN8"/>
<accession>A0AAV6RMN8</accession>
<dbReference type="Proteomes" id="UP000693946">
    <property type="component" value="Linkage Group LG19"/>
</dbReference>
<sequence>MTRRQGVVDGAGRGSWVVLAVGGSRTMEFMWRFLTILTRDTRKSHTDMNIRDVILLQKCERVATFDPVTGFSARIFTLKVDGVDTKGGLLLSPLWRSWLGPTRRLPIVIS</sequence>
<protein>
    <submittedName>
        <fullName evidence="1">Uncharacterized protein</fullName>
    </submittedName>
</protein>